<reference evidence="2" key="1">
    <citation type="submission" date="2020-08" db="EMBL/GenBank/DDBJ databases">
        <title>Multicomponent nature underlies the extraordinary mechanical properties of spider dragline silk.</title>
        <authorList>
            <person name="Kono N."/>
            <person name="Nakamura H."/>
            <person name="Mori M."/>
            <person name="Yoshida Y."/>
            <person name="Ohtoshi R."/>
            <person name="Malay A.D."/>
            <person name="Moran D.A.P."/>
            <person name="Tomita M."/>
            <person name="Numata K."/>
            <person name="Arakawa K."/>
        </authorList>
    </citation>
    <scope>NUCLEOTIDE SEQUENCE</scope>
</reference>
<organism evidence="2 3">
    <name type="scientific">Nephila pilipes</name>
    <name type="common">Giant wood spider</name>
    <name type="synonym">Nephila maculata</name>
    <dbReference type="NCBI Taxonomy" id="299642"/>
    <lineage>
        <taxon>Eukaryota</taxon>
        <taxon>Metazoa</taxon>
        <taxon>Ecdysozoa</taxon>
        <taxon>Arthropoda</taxon>
        <taxon>Chelicerata</taxon>
        <taxon>Arachnida</taxon>
        <taxon>Araneae</taxon>
        <taxon>Araneomorphae</taxon>
        <taxon>Entelegynae</taxon>
        <taxon>Araneoidea</taxon>
        <taxon>Nephilidae</taxon>
        <taxon>Nephila</taxon>
    </lineage>
</organism>
<keyword evidence="3" id="KW-1185">Reference proteome</keyword>
<feature type="transmembrane region" description="Helical" evidence="1">
    <location>
        <begin position="108"/>
        <end position="127"/>
    </location>
</feature>
<keyword evidence="1" id="KW-1133">Transmembrane helix</keyword>
<protein>
    <recommendedName>
        <fullName evidence="4">Gustatory receptor</fullName>
    </recommendedName>
</protein>
<dbReference type="EMBL" id="BMAW01077259">
    <property type="protein sequence ID" value="GFU05436.1"/>
    <property type="molecule type" value="Genomic_DNA"/>
</dbReference>
<evidence type="ECO:0000313" key="2">
    <source>
        <dbReference type="EMBL" id="GFU05436.1"/>
    </source>
</evidence>
<dbReference type="OrthoDB" id="6428889at2759"/>
<keyword evidence="1" id="KW-0472">Membrane</keyword>
<evidence type="ECO:0000256" key="1">
    <source>
        <dbReference type="SAM" id="Phobius"/>
    </source>
</evidence>
<comment type="caution">
    <text evidence="2">The sequence shown here is derived from an EMBL/GenBank/DDBJ whole genome shotgun (WGS) entry which is preliminary data.</text>
</comment>
<accession>A0A8X6U941</accession>
<dbReference type="AlphaFoldDB" id="A0A8X6U941"/>
<evidence type="ECO:0000313" key="3">
    <source>
        <dbReference type="Proteomes" id="UP000887013"/>
    </source>
</evidence>
<feature type="transmembrane region" description="Helical" evidence="1">
    <location>
        <begin position="219"/>
        <end position="237"/>
    </location>
</feature>
<keyword evidence="1" id="KW-0812">Transmembrane</keyword>
<proteinExistence type="predicted"/>
<gene>
    <name evidence="2" type="primary">AVEN_77034_1</name>
    <name evidence="2" type="ORF">NPIL_260111</name>
</gene>
<feature type="transmembrane region" description="Helical" evidence="1">
    <location>
        <begin position="133"/>
        <end position="159"/>
    </location>
</feature>
<evidence type="ECO:0008006" key="4">
    <source>
        <dbReference type="Google" id="ProtNLM"/>
    </source>
</evidence>
<sequence>MFTLTKSNHFKKYEMYWFVGIQLPKNNILEMLVLFLAMTAFFSSKFLIPSLSTVAYSIVCYKLSYGMRMQNQTMLDAVYKKAFIAHINKYYRIVQCCKRFDNCGNITVMLLIFTYCSILYTGIGLLLRETSKTPVVLLMIEGSFTIFSCIFSVVTLLVFASGIPAAMIETRNTFQQLYRSILLEDISISEKHICLIRALGETEPFYLTAWNFFQIDKGLIFNLFGAALSFCILVMQLKSVELGDLK</sequence>
<feature type="transmembrane region" description="Helical" evidence="1">
    <location>
        <begin position="32"/>
        <end position="59"/>
    </location>
</feature>
<dbReference type="Proteomes" id="UP000887013">
    <property type="component" value="Unassembled WGS sequence"/>
</dbReference>
<name>A0A8X6U941_NEPPI</name>